<accession>A0A6G9Z4C0</accession>
<gene>
    <name evidence="1" type="ORF">F6W96_18800</name>
</gene>
<organism evidence="1 2">
    <name type="scientific">Nocardia terpenica</name>
    <dbReference type="NCBI Taxonomy" id="455432"/>
    <lineage>
        <taxon>Bacteria</taxon>
        <taxon>Bacillati</taxon>
        <taxon>Actinomycetota</taxon>
        <taxon>Actinomycetes</taxon>
        <taxon>Mycobacteriales</taxon>
        <taxon>Nocardiaceae</taxon>
        <taxon>Nocardia</taxon>
    </lineage>
</organism>
<dbReference type="InterPro" id="IPR051209">
    <property type="entry name" value="FAD-bind_Monooxygenase_sf"/>
</dbReference>
<dbReference type="Gene3D" id="3.50.50.60">
    <property type="entry name" value="FAD/NAD(P)-binding domain"/>
    <property type="match status" value="2"/>
</dbReference>
<dbReference type="Proteomes" id="UP000500953">
    <property type="component" value="Chromosome"/>
</dbReference>
<dbReference type="PRINTS" id="PR00368">
    <property type="entry name" value="FADPNR"/>
</dbReference>
<dbReference type="SUPFAM" id="SSF51905">
    <property type="entry name" value="FAD/NAD(P)-binding domain"/>
    <property type="match status" value="1"/>
</dbReference>
<dbReference type="InterPro" id="IPR036188">
    <property type="entry name" value="FAD/NAD-bd_sf"/>
</dbReference>
<proteinExistence type="predicted"/>
<dbReference type="RefSeq" id="WP_167487395.1">
    <property type="nucleotide sequence ID" value="NZ_CP046173.1"/>
</dbReference>
<sequence>MPEVIIVGAGFSGMAAAIKLKRAGIDDFVILERAHEVGGTWRDNTYPGVAVDIPSFTYSYHFEPNSGWSHAFAPGAELFAYAKHCAQKYGLRPHLRFDSEVACARFDEQAHLWRVTLTDGTTVAGRFLISCHGSLITPQRPAIPGLDDFAGHTVYTMRWDHDHDPTGRRVAVIGTGASALQVIPSIADRVSVLHVYQRTPIWVLPKVNPRMDGLPRAVLEHVPLAQRSIRWAASIGSEALLTLGAVYYRDAPFIVDSIEQLARAFLRSQVPDPDLREKLTPAYGFGCKRPSFSNTYYKTFLRDNVELITDGIDRVTARGIRTVDGTEREIDTLILATGFKVFDVPYDLYGTDGVTLNDRWDRDRKSSYEGTTVHGYPNLFLAPGPYGVTGSSLFASFDLCADHALRVIKAARNRRATRVEITAPAQERFLAFVRARVGRTMFFSPACAGSNSYYIDNNGDAAFLRPTAGLHAIWSQKTFDLNDYRFDAAPRRVPAAVEGGGRRCGTSSAPR</sequence>
<protein>
    <submittedName>
        <fullName evidence="1">NAD(P)-binding protein</fullName>
    </submittedName>
</protein>
<dbReference type="PANTHER" id="PTHR42877:SF4">
    <property type="entry name" value="FAD_NAD(P)-BINDING DOMAIN-CONTAINING PROTEIN-RELATED"/>
    <property type="match status" value="1"/>
</dbReference>
<dbReference type="Pfam" id="PF13738">
    <property type="entry name" value="Pyr_redox_3"/>
    <property type="match status" value="1"/>
</dbReference>
<dbReference type="AlphaFoldDB" id="A0A6G9Z4C0"/>
<dbReference type="EMBL" id="CP046173">
    <property type="protein sequence ID" value="QIS20036.1"/>
    <property type="molecule type" value="Genomic_DNA"/>
</dbReference>
<dbReference type="PRINTS" id="PR00469">
    <property type="entry name" value="PNDRDTASEII"/>
</dbReference>
<reference evidence="1 2" key="1">
    <citation type="journal article" date="2019" name="ACS Chem. Biol.">
        <title>Identification and Mobilization of a Cryptic Antibiotic Biosynthesis Gene Locus from a Human-Pathogenic Nocardia Isolate.</title>
        <authorList>
            <person name="Herisse M."/>
            <person name="Ishida K."/>
            <person name="Porter J.L."/>
            <person name="Howden B."/>
            <person name="Hertweck C."/>
            <person name="Stinear T.P."/>
            <person name="Pidot S.J."/>
        </authorList>
    </citation>
    <scope>NUCLEOTIDE SEQUENCE [LARGE SCALE GENOMIC DNA]</scope>
    <source>
        <strain evidence="1 2">AUSMDU00012715</strain>
    </source>
</reference>
<name>A0A6G9Z4C0_9NOCA</name>
<evidence type="ECO:0000313" key="1">
    <source>
        <dbReference type="EMBL" id="QIS20036.1"/>
    </source>
</evidence>
<dbReference type="PANTHER" id="PTHR42877">
    <property type="entry name" value="L-ORNITHINE N(5)-MONOOXYGENASE-RELATED"/>
    <property type="match status" value="1"/>
</dbReference>
<evidence type="ECO:0000313" key="2">
    <source>
        <dbReference type="Proteomes" id="UP000500953"/>
    </source>
</evidence>